<keyword evidence="2" id="KW-0812">Transmembrane</keyword>
<keyword evidence="2" id="KW-1133">Transmembrane helix</keyword>
<reference evidence="4 5" key="1">
    <citation type="journal article" date="2016" name="Nat. Commun.">
        <title>Thousands of microbial genomes shed light on interconnected biogeochemical processes in an aquifer system.</title>
        <authorList>
            <person name="Anantharaman K."/>
            <person name="Brown C.T."/>
            <person name="Hug L.A."/>
            <person name="Sharon I."/>
            <person name="Castelle C.J."/>
            <person name="Probst A.J."/>
            <person name="Thomas B.C."/>
            <person name="Singh A."/>
            <person name="Wilkins M.J."/>
            <person name="Karaoz U."/>
            <person name="Brodie E.L."/>
            <person name="Williams K.H."/>
            <person name="Hubbard S.S."/>
            <person name="Banfield J.F."/>
        </authorList>
    </citation>
    <scope>NUCLEOTIDE SEQUENCE [LARGE SCALE GENOMIC DNA]</scope>
</reference>
<evidence type="ECO:0000313" key="4">
    <source>
        <dbReference type="EMBL" id="OGK54149.1"/>
    </source>
</evidence>
<dbReference type="SUPFAM" id="SSF54523">
    <property type="entry name" value="Pili subunits"/>
    <property type="match status" value="1"/>
</dbReference>
<sequence length="193" mass="21347">MDNRGYTLSEIIVVVSIIGIISTAGFWMYNGMFERANAAEIATDLQTIRSAWKLYLLDTNSISPLQGAFGAGNPDAPCHSEPPLINTDLFTNVTGNANWSGPYLPTEPLDPWNRRYTYDNDNDIYSYAPPTIQAGVNIQIQWCPGQSEEQTRYVKIAPLIDDILDNGDGPNAGTFRWDSANNGGYFYLLAPGR</sequence>
<dbReference type="GO" id="GO:0015628">
    <property type="term" value="P:protein secretion by the type II secretion system"/>
    <property type="evidence" value="ECO:0007669"/>
    <property type="project" value="InterPro"/>
</dbReference>
<gene>
    <name evidence="4" type="ORF">A3B56_00545</name>
</gene>
<protein>
    <recommendedName>
        <fullName evidence="3">Type II secretion system protein GspG C-terminal domain-containing protein</fullName>
    </recommendedName>
</protein>
<dbReference type="InterPro" id="IPR012902">
    <property type="entry name" value="N_methyl_site"/>
</dbReference>
<dbReference type="Pfam" id="PF08334">
    <property type="entry name" value="T2SSG"/>
    <property type="match status" value="1"/>
</dbReference>
<accession>A0A1F7JEW4</accession>
<dbReference type="InterPro" id="IPR000983">
    <property type="entry name" value="Bac_GSPG_pilin"/>
</dbReference>
<name>A0A1F7JEW4_9BACT</name>
<dbReference type="NCBIfam" id="TIGR02532">
    <property type="entry name" value="IV_pilin_GFxxxE"/>
    <property type="match status" value="1"/>
</dbReference>
<evidence type="ECO:0000259" key="3">
    <source>
        <dbReference type="Pfam" id="PF08334"/>
    </source>
</evidence>
<dbReference type="Gene3D" id="3.30.700.10">
    <property type="entry name" value="Glycoprotein, Type 4 Pilin"/>
    <property type="match status" value="1"/>
</dbReference>
<dbReference type="PRINTS" id="PR00813">
    <property type="entry name" value="BCTERIALGSPG"/>
</dbReference>
<dbReference type="EMBL" id="MGAU01000038">
    <property type="protein sequence ID" value="OGK54149.1"/>
    <property type="molecule type" value="Genomic_DNA"/>
</dbReference>
<feature type="transmembrane region" description="Helical" evidence="2">
    <location>
        <begin position="6"/>
        <end position="29"/>
    </location>
</feature>
<keyword evidence="1" id="KW-0488">Methylation</keyword>
<evidence type="ECO:0000256" key="2">
    <source>
        <dbReference type="SAM" id="Phobius"/>
    </source>
</evidence>
<keyword evidence="2" id="KW-0472">Membrane</keyword>
<dbReference type="AlphaFoldDB" id="A0A1F7JEW4"/>
<evidence type="ECO:0000256" key="1">
    <source>
        <dbReference type="ARBA" id="ARBA00022481"/>
    </source>
</evidence>
<feature type="domain" description="Type II secretion system protein GspG C-terminal" evidence="3">
    <location>
        <begin position="89"/>
        <end position="126"/>
    </location>
</feature>
<organism evidence="4 5">
    <name type="scientific">Candidatus Roizmanbacteria bacterium RIFCSPLOWO2_01_FULL_45_11</name>
    <dbReference type="NCBI Taxonomy" id="1802070"/>
    <lineage>
        <taxon>Bacteria</taxon>
        <taxon>Candidatus Roizmaniibacteriota</taxon>
    </lineage>
</organism>
<dbReference type="InterPro" id="IPR013545">
    <property type="entry name" value="T2SS_protein-GspG_C"/>
</dbReference>
<proteinExistence type="predicted"/>
<dbReference type="InterPro" id="IPR045584">
    <property type="entry name" value="Pilin-like"/>
</dbReference>
<comment type="caution">
    <text evidence="4">The sequence shown here is derived from an EMBL/GenBank/DDBJ whole genome shotgun (WGS) entry which is preliminary data.</text>
</comment>
<dbReference type="Pfam" id="PF07963">
    <property type="entry name" value="N_methyl"/>
    <property type="match status" value="1"/>
</dbReference>
<evidence type="ECO:0000313" key="5">
    <source>
        <dbReference type="Proteomes" id="UP000178486"/>
    </source>
</evidence>
<dbReference type="GO" id="GO:0015627">
    <property type="term" value="C:type II protein secretion system complex"/>
    <property type="evidence" value="ECO:0007669"/>
    <property type="project" value="InterPro"/>
</dbReference>
<dbReference type="Proteomes" id="UP000178486">
    <property type="component" value="Unassembled WGS sequence"/>
</dbReference>